<keyword evidence="3" id="KW-1185">Reference proteome</keyword>
<dbReference type="CDD" id="cd06223">
    <property type="entry name" value="PRTases_typeI"/>
    <property type="match status" value="1"/>
</dbReference>
<dbReference type="Gene3D" id="3.40.50.1820">
    <property type="entry name" value="alpha/beta hydrolase"/>
    <property type="match status" value="1"/>
</dbReference>
<dbReference type="KEGG" id="daur:Daura_17890"/>
<dbReference type="SUPFAM" id="SSF53474">
    <property type="entry name" value="alpha/beta-Hydrolases"/>
    <property type="match status" value="1"/>
</dbReference>
<dbReference type="GO" id="GO:0016757">
    <property type="term" value="F:glycosyltransferase activity"/>
    <property type="evidence" value="ECO:0007669"/>
    <property type="project" value="UniProtKB-KW"/>
</dbReference>
<proteinExistence type="predicted"/>
<name>A0A9Q9IKK1_9ACTN</name>
<dbReference type="Gene3D" id="3.30.1310.20">
    <property type="entry name" value="PRTase-like"/>
    <property type="match status" value="1"/>
</dbReference>
<evidence type="ECO:0000313" key="3">
    <source>
        <dbReference type="Proteomes" id="UP001058003"/>
    </source>
</evidence>
<dbReference type="Proteomes" id="UP001058003">
    <property type="component" value="Chromosome"/>
</dbReference>
<dbReference type="OrthoDB" id="9810066at2"/>
<dbReference type="EMBL" id="CP073767">
    <property type="protein sequence ID" value="UWZ57872.1"/>
    <property type="molecule type" value="Genomic_DNA"/>
</dbReference>
<evidence type="ECO:0000313" key="2">
    <source>
        <dbReference type="EMBL" id="UWZ57872.1"/>
    </source>
</evidence>
<feature type="domain" description="Phosphoribosyltransferase" evidence="1">
    <location>
        <begin position="16"/>
        <end position="193"/>
    </location>
</feature>
<sequence length="436" mass="45454">MQPEGPCFADRDDAGRQLAHKLSHLRGRDVVVLGLPRGGVPVAGKVAESLHAPLDVIVVRKLGVPRRPELGMGALGEDGVRILNPDVIGAAAVGADEVAAVERTERDALRERVRALRGDRPPEGLAGRTAVVVDDGIATGSTARAACQVARARGADQVVLAVPVAAAEVAETLRQDCDEVVCVQRPNWLWSVGQWYDDFTQTTDDEVRALLAHAPASGGAAPALDRDVVACPDTLRLPGHLTVPAGAAGLVMFVHGSGSTRHSPRNRYVASVLHQAGLGTLLFDLLTAEEAARRANVFDIGLLAGRLTDVTAWVRGEPWGAAPPIGWFGASTGAAAALWAAADPDAGVGAIVSRGGRPDLAHARLPAVTAATLLVVGGLDIQVLALNRAAQRQLRCVNDLVVVPGATHLFEEPGTLAAAAHHAERWFLDHLLTSGG</sequence>
<protein>
    <submittedName>
        <fullName evidence="2">Phosphoribosyltransferase</fullName>
    </submittedName>
</protein>
<dbReference type="InterPro" id="IPR000836">
    <property type="entry name" value="PRTase_dom"/>
</dbReference>
<dbReference type="InterPro" id="IPR029057">
    <property type="entry name" value="PRTase-like"/>
</dbReference>
<keyword evidence="2" id="KW-0328">Glycosyltransferase</keyword>
<dbReference type="AlphaFoldDB" id="A0A9Q9IKK1"/>
<dbReference type="SUPFAM" id="SSF53271">
    <property type="entry name" value="PRTase-like"/>
    <property type="match status" value="1"/>
</dbReference>
<evidence type="ECO:0000259" key="1">
    <source>
        <dbReference type="Pfam" id="PF00156"/>
    </source>
</evidence>
<keyword evidence="2" id="KW-0808">Transferase</keyword>
<reference evidence="2" key="1">
    <citation type="submission" date="2021-04" db="EMBL/GenBank/DDBJ databases">
        <title>Dactylosporangium aurantiacum NRRL B-8018 full assembly.</title>
        <authorList>
            <person name="Hartkoorn R.C."/>
            <person name="Beaudoing E."/>
            <person name="Hot D."/>
        </authorList>
    </citation>
    <scope>NUCLEOTIDE SEQUENCE</scope>
    <source>
        <strain evidence="2">NRRL B-8018</strain>
    </source>
</reference>
<gene>
    <name evidence="2" type="ORF">Daura_17890</name>
</gene>
<accession>A0A9Q9IKK1</accession>
<dbReference type="Pfam" id="PF00156">
    <property type="entry name" value="Pribosyltran"/>
    <property type="match status" value="1"/>
</dbReference>
<dbReference type="InterPro" id="IPR029058">
    <property type="entry name" value="AB_hydrolase_fold"/>
</dbReference>
<dbReference type="Gene3D" id="3.40.50.2020">
    <property type="match status" value="1"/>
</dbReference>
<organism evidence="2 3">
    <name type="scientific">Dactylosporangium aurantiacum</name>
    <dbReference type="NCBI Taxonomy" id="35754"/>
    <lineage>
        <taxon>Bacteria</taxon>
        <taxon>Bacillati</taxon>
        <taxon>Actinomycetota</taxon>
        <taxon>Actinomycetes</taxon>
        <taxon>Micromonosporales</taxon>
        <taxon>Micromonosporaceae</taxon>
        <taxon>Dactylosporangium</taxon>
    </lineage>
</organism>